<evidence type="ECO:0000313" key="2">
    <source>
        <dbReference type="EMBL" id="CZR35244.1"/>
    </source>
</evidence>
<dbReference type="AlphaFoldDB" id="A0A1L7V566"/>
<gene>
    <name evidence="2" type="ORF">FPRO_00633</name>
</gene>
<dbReference type="Proteomes" id="UP000183971">
    <property type="component" value="Unassembled WGS sequence"/>
</dbReference>
<proteinExistence type="predicted"/>
<name>A0A1L7V566_FUSPR</name>
<accession>A0A1L7V566</accession>
<organism evidence="2 3">
    <name type="scientific">Fusarium proliferatum (strain ET1)</name>
    <name type="common">Orchid endophyte fungus</name>
    <dbReference type="NCBI Taxonomy" id="1227346"/>
    <lineage>
        <taxon>Eukaryota</taxon>
        <taxon>Fungi</taxon>
        <taxon>Dikarya</taxon>
        <taxon>Ascomycota</taxon>
        <taxon>Pezizomycotina</taxon>
        <taxon>Sordariomycetes</taxon>
        <taxon>Hypocreomycetidae</taxon>
        <taxon>Hypocreales</taxon>
        <taxon>Nectriaceae</taxon>
        <taxon>Fusarium</taxon>
        <taxon>Fusarium fujikuroi species complex</taxon>
    </lineage>
</organism>
<dbReference type="RefSeq" id="XP_031075837.1">
    <property type="nucleotide sequence ID" value="XM_031224248.1"/>
</dbReference>
<comment type="caution">
    <text evidence="2">The sequence shown here is derived from an EMBL/GenBank/DDBJ whole genome shotgun (WGS) entry which is preliminary data.</text>
</comment>
<keyword evidence="3" id="KW-1185">Reference proteome</keyword>
<feature type="region of interest" description="Disordered" evidence="1">
    <location>
        <begin position="26"/>
        <end position="48"/>
    </location>
</feature>
<dbReference type="GeneID" id="42045523"/>
<dbReference type="VEuPathDB" id="FungiDB:FPRO_00633"/>
<evidence type="ECO:0000313" key="3">
    <source>
        <dbReference type="Proteomes" id="UP000183971"/>
    </source>
</evidence>
<reference evidence="3" key="1">
    <citation type="journal article" date="2016" name="Genome Biol. Evol.">
        <title>Comparative 'omics' of the Fusarium fujikuroi species complex highlights differences in genetic potential and metabolite synthesis.</title>
        <authorList>
            <person name="Niehaus E.-M."/>
            <person name="Muensterkoetter M."/>
            <person name="Proctor R.H."/>
            <person name="Brown D.W."/>
            <person name="Sharon A."/>
            <person name="Idan Y."/>
            <person name="Oren-Young L."/>
            <person name="Sieber C.M."/>
            <person name="Novak O."/>
            <person name="Pencik A."/>
            <person name="Tarkowska D."/>
            <person name="Hromadova K."/>
            <person name="Freeman S."/>
            <person name="Maymon M."/>
            <person name="Elazar M."/>
            <person name="Youssef S.A."/>
            <person name="El-Shabrawy E.S.M."/>
            <person name="Shalaby A.B.A."/>
            <person name="Houterman P."/>
            <person name="Brock N.L."/>
            <person name="Burkhardt I."/>
            <person name="Tsavkelova E.A."/>
            <person name="Dickschat J.S."/>
            <person name="Galuszka P."/>
            <person name="Gueldener U."/>
            <person name="Tudzynski B."/>
        </authorList>
    </citation>
    <scope>NUCLEOTIDE SEQUENCE [LARGE SCALE GENOMIC DNA]</scope>
    <source>
        <strain evidence="3">ET1</strain>
    </source>
</reference>
<sequence>MALSLDAILSAVELSLYGHNIARTRNNDIKQEKETKKFKSIEWHRAQP</sequence>
<protein>
    <submittedName>
        <fullName evidence="2">Uncharacterized protein</fullName>
    </submittedName>
</protein>
<dbReference type="EMBL" id="FJOF01000001">
    <property type="protein sequence ID" value="CZR35244.1"/>
    <property type="molecule type" value="Genomic_DNA"/>
</dbReference>
<evidence type="ECO:0000256" key="1">
    <source>
        <dbReference type="SAM" id="MobiDB-lite"/>
    </source>
</evidence>